<sequence>MSSLKRTPLYDLQRQSGARMVAFAGWEMPVQYSGLSHEHRTVRSAVGLFDISHMGKYWLRGPGLLAGLERLVPSRLGKLQAGQAQYTLLLNPQAGILDDVIFYCQGLDRWALIVNGATNEKDGAWLRAHLPGIAFEDRTLSHTLLALQGPAAAATLQPLTDLDLAGLGRFGHAEVQLAGQPAFVARTGYTGEDGFEILTSADDGQALWQRLLDLGVLPCGLGARDTLRLEAAMHLYGQDMDEATTPLEASLGWVIDWEKPDFLGRDVLLDQKENGTLRRLVGFEVQGREIARPGYGVFAGGVRVGQVTSGTLSPTLEQPIGLAYVPPELAKVGTELHIAVRDKQVAARVVKRPFYRRAL</sequence>
<evidence type="ECO:0000259" key="10">
    <source>
        <dbReference type="Pfam" id="PF08669"/>
    </source>
</evidence>
<dbReference type="GO" id="GO:0019464">
    <property type="term" value="P:glycine decarboxylation via glycine cleavage system"/>
    <property type="evidence" value="ECO:0007669"/>
    <property type="project" value="UniProtKB-UniRule"/>
</dbReference>
<evidence type="ECO:0000256" key="4">
    <source>
        <dbReference type="ARBA" id="ARBA00022679"/>
    </source>
</evidence>
<dbReference type="Pfam" id="PF08669">
    <property type="entry name" value="GCV_T_C"/>
    <property type="match status" value="1"/>
</dbReference>
<dbReference type="FunFam" id="4.10.1250.10:FF:000001">
    <property type="entry name" value="Aminomethyltransferase"/>
    <property type="match status" value="1"/>
</dbReference>
<dbReference type="eggNOG" id="COG0404">
    <property type="taxonomic scope" value="Bacteria"/>
</dbReference>
<evidence type="ECO:0000259" key="9">
    <source>
        <dbReference type="Pfam" id="PF01571"/>
    </source>
</evidence>
<dbReference type="NCBIfam" id="NF001567">
    <property type="entry name" value="PRK00389.1"/>
    <property type="match status" value="1"/>
</dbReference>
<dbReference type="InterPro" id="IPR006223">
    <property type="entry name" value="GcvT"/>
</dbReference>
<dbReference type="GO" id="GO:0032259">
    <property type="term" value="P:methylation"/>
    <property type="evidence" value="ECO:0007669"/>
    <property type="project" value="UniProtKB-KW"/>
</dbReference>
<dbReference type="InterPro" id="IPR029043">
    <property type="entry name" value="GcvT/YgfZ_C"/>
</dbReference>
<dbReference type="RefSeq" id="WP_023171807.1">
    <property type="nucleotide sequence ID" value="NC_022600.1"/>
</dbReference>
<dbReference type="Gene3D" id="3.30.70.1400">
    <property type="entry name" value="Aminomethyltransferase beta-barrel domains"/>
    <property type="match status" value="1"/>
</dbReference>
<comment type="function">
    <text evidence="7">The glycine cleavage system catalyzes the degradation of glycine.</text>
</comment>
<dbReference type="Gene3D" id="2.40.30.110">
    <property type="entry name" value="Aminomethyltransferase beta-barrel domains"/>
    <property type="match status" value="1"/>
</dbReference>
<dbReference type="EMBL" id="CP003587">
    <property type="protein sequence ID" value="AGY56777.1"/>
    <property type="molecule type" value="Genomic_DNA"/>
</dbReference>
<dbReference type="Gene3D" id="4.10.1250.10">
    <property type="entry name" value="Aminomethyltransferase fragment"/>
    <property type="match status" value="1"/>
</dbReference>
<proteinExistence type="inferred from homology"/>
<evidence type="ECO:0000256" key="6">
    <source>
        <dbReference type="ARBA" id="ARBA00047665"/>
    </source>
</evidence>
<name>U5QCY0_GLOK1</name>
<dbReference type="OrthoDB" id="9774591at2"/>
<dbReference type="InterPro" id="IPR006222">
    <property type="entry name" value="GCVT_N"/>
</dbReference>
<dbReference type="SUPFAM" id="SSF103025">
    <property type="entry name" value="Folate-binding domain"/>
    <property type="match status" value="1"/>
</dbReference>
<dbReference type="InterPro" id="IPR027266">
    <property type="entry name" value="TrmE/GcvT-like"/>
</dbReference>
<dbReference type="GO" id="GO:0005829">
    <property type="term" value="C:cytosol"/>
    <property type="evidence" value="ECO:0007669"/>
    <property type="project" value="TreeGrafter"/>
</dbReference>
<dbReference type="Proteomes" id="UP000017396">
    <property type="component" value="Chromosome"/>
</dbReference>
<dbReference type="Pfam" id="PF01571">
    <property type="entry name" value="GCV_T"/>
    <property type="match status" value="1"/>
</dbReference>
<dbReference type="GO" id="GO:0004047">
    <property type="term" value="F:aminomethyltransferase activity"/>
    <property type="evidence" value="ECO:0007669"/>
    <property type="project" value="UniProtKB-UniRule"/>
</dbReference>
<dbReference type="PANTHER" id="PTHR43757">
    <property type="entry name" value="AMINOMETHYLTRANSFERASE"/>
    <property type="match status" value="1"/>
</dbReference>
<dbReference type="GO" id="GO:0008168">
    <property type="term" value="F:methyltransferase activity"/>
    <property type="evidence" value="ECO:0007669"/>
    <property type="project" value="UniProtKB-KW"/>
</dbReference>
<dbReference type="PIRSF" id="PIRSF006487">
    <property type="entry name" value="GcvT"/>
    <property type="match status" value="1"/>
</dbReference>
<dbReference type="AlphaFoldDB" id="U5QCY0"/>
<evidence type="ECO:0000256" key="5">
    <source>
        <dbReference type="ARBA" id="ARBA00031395"/>
    </source>
</evidence>
<keyword evidence="4 7" id="KW-0808">Transferase</keyword>
<dbReference type="InterPro" id="IPR028896">
    <property type="entry name" value="GcvT/YgfZ/DmdA"/>
</dbReference>
<feature type="binding site" evidence="8">
    <location>
        <position position="196"/>
    </location>
    <ligand>
        <name>substrate</name>
    </ligand>
</feature>
<dbReference type="HAMAP" id="MF_00259">
    <property type="entry name" value="GcvT"/>
    <property type="match status" value="1"/>
</dbReference>
<comment type="similarity">
    <text evidence="1 7">Belongs to the GcvT family.</text>
</comment>
<evidence type="ECO:0000313" key="12">
    <source>
        <dbReference type="Proteomes" id="UP000017396"/>
    </source>
</evidence>
<dbReference type="STRING" id="1183438.GKIL_0531"/>
<dbReference type="NCBIfam" id="TIGR00528">
    <property type="entry name" value="gcvT"/>
    <property type="match status" value="1"/>
</dbReference>
<evidence type="ECO:0000256" key="1">
    <source>
        <dbReference type="ARBA" id="ARBA00008609"/>
    </source>
</evidence>
<keyword evidence="12" id="KW-1185">Reference proteome</keyword>
<feature type="domain" description="Aminomethyltransferase C-terminal" evidence="10">
    <location>
        <begin position="278"/>
        <end position="355"/>
    </location>
</feature>
<gene>
    <name evidence="7 11" type="primary">gcvT</name>
    <name evidence="11" type="ORF">GKIL_0531</name>
</gene>
<evidence type="ECO:0000256" key="8">
    <source>
        <dbReference type="PIRSR" id="PIRSR006487-1"/>
    </source>
</evidence>
<dbReference type="GO" id="GO:0005960">
    <property type="term" value="C:glycine cleavage complex"/>
    <property type="evidence" value="ECO:0007669"/>
    <property type="project" value="InterPro"/>
</dbReference>
<dbReference type="GO" id="GO:0008483">
    <property type="term" value="F:transaminase activity"/>
    <property type="evidence" value="ECO:0007669"/>
    <property type="project" value="UniProtKB-KW"/>
</dbReference>
<accession>U5QCY0</accession>
<evidence type="ECO:0000313" key="11">
    <source>
        <dbReference type="EMBL" id="AGY56777.1"/>
    </source>
</evidence>
<reference evidence="11 12" key="1">
    <citation type="journal article" date="2013" name="PLoS ONE">
        <title>Cultivation and Complete Genome Sequencing of Gloeobacter kilaueensis sp. nov., from a Lava Cave in Kilauea Caldera, Hawai'i.</title>
        <authorList>
            <person name="Saw J.H."/>
            <person name="Schatz M."/>
            <person name="Brown M.V."/>
            <person name="Kunkel D.D."/>
            <person name="Foster J.S."/>
            <person name="Shick H."/>
            <person name="Christensen S."/>
            <person name="Hou S."/>
            <person name="Wan X."/>
            <person name="Donachie S.P."/>
        </authorList>
    </citation>
    <scope>NUCLEOTIDE SEQUENCE [LARGE SCALE GENOMIC DNA]</scope>
    <source>
        <strain evidence="12">JS</strain>
    </source>
</reference>
<keyword evidence="11" id="KW-0489">Methyltransferase</keyword>
<dbReference type="Gene3D" id="3.30.1360.120">
    <property type="entry name" value="Probable tRNA modification gtpase trme, domain 1"/>
    <property type="match status" value="1"/>
</dbReference>
<evidence type="ECO:0000256" key="7">
    <source>
        <dbReference type="HAMAP-Rule" id="MF_00259"/>
    </source>
</evidence>
<evidence type="ECO:0000256" key="3">
    <source>
        <dbReference type="ARBA" id="ARBA00022576"/>
    </source>
</evidence>
<evidence type="ECO:0000256" key="2">
    <source>
        <dbReference type="ARBA" id="ARBA00012616"/>
    </source>
</evidence>
<protein>
    <recommendedName>
        <fullName evidence="2 7">Aminomethyltransferase</fullName>
        <ecNumber evidence="2 7">2.1.2.10</ecNumber>
    </recommendedName>
    <alternativeName>
        <fullName evidence="5 7">Glycine cleavage system T protein</fullName>
    </alternativeName>
</protein>
<dbReference type="FunFam" id="2.40.30.110:FF:000003">
    <property type="entry name" value="Aminomethyltransferase"/>
    <property type="match status" value="1"/>
</dbReference>
<dbReference type="HOGENOM" id="CLU_007884_10_2_3"/>
<comment type="catalytic activity">
    <reaction evidence="6 7">
        <text>N(6)-[(R)-S(8)-aminomethyldihydrolipoyl]-L-lysyl-[protein] + (6S)-5,6,7,8-tetrahydrofolate = N(6)-[(R)-dihydrolipoyl]-L-lysyl-[protein] + (6R)-5,10-methylene-5,6,7,8-tetrahydrofolate + NH4(+)</text>
        <dbReference type="Rhea" id="RHEA:16945"/>
        <dbReference type="Rhea" id="RHEA-COMP:10475"/>
        <dbReference type="Rhea" id="RHEA-COMP:10492"/>
        <dbReference type="ChEBI" id="CHEBI:15636"/>
        <dbReference type="ChEBI" id="CHEBI:28938"/>
        <dbReference type="ChEBI" id="CHEBI:57453"/>
        <dbReference type="ChEBI" id="CHEBI:83100"/>
        <dbReference type="ChEBI" id="CHEBI:83143"/>
        <dbReference type="EC" id="2.1.2.10"/>
    </reaction>
</comment>
<dbReference type="InterPro" id="IPR022903">
    <property type="entry name" value="GcvT_bac"/>
</dbReference>
<dbReference type="SUPFAM" id="SSF101790">
    <property type="entry name" value="Aminomethyltransferase beta-barrel domain"/>
    <property type="match status" value="1"/>
</dbReference>
<keyword evidence="3 7" id="KW-0032">Aminotransferase</keyword>
<feature type="domain" description="GCVT N-terminal" evidence="9">
    <location>
        <begin position="9"/>
        <end position="259"/>
    </location>
</feature>
<dbReference type="PATRIC" id="fig|1183438.3.peg.528"/>
<dbReference type="KEGG" id="glj:GKIL_0531"/>
<dbReference type="InterPro" id="IPR013977">
    <property type="entry name" value="GcvT_C"/>
</dbReference>
<comment type="subunit">
    <text evidence="7">The glycine cleavage system is composed of four proteins: P, T, L and H.</text>
</comment>
<organism evidence="11 12">
    <name type="scientific">Gloeobacter kilaueensis (strain ATCC BAA-2537 / CCAP 1431/1 / ULC 316 / JS1)</name>
    <dbReference type="NCBI Taxonomy" id="1183438"/>
    <lineage>
        <taxon>Bacteria</taxon>
        <taxon>Bacillati</taxon>
        <taxon>Cyanobacteriota</taxon>
        <taxon>Cyanophyceae</taxon>
        <taxon>Gloeobacterales</taxon>
        <taxon>Gloeobacteraceae</taxon>
        <taxon>Gloeobacter</taxon>
    </lineage>
</organism>
<dbReference type="EC" id="2.1.2.10" evidence="2 7"/>
<dbReference type="PANTHER" id="PTHR43757:SF2">
    <property type="entry name" value="AMINOMETHYLTRANSFERASE, MITOCHONDRIAL"/>
    <property type="match status" value="1"/>
</dbReference>